<dbReference type="Proteomes" id="UP001358417">
    <property type="component" value="Unassembled WGS sequence"/>
</dbReference>
<dbReference type="GO" id="GO:0034506">
    <property type="term" value="C:chromosome, centromeric core domain"/>
    <property type="evidence" value="ECO:0007669"/>
    <property type="project" value="TreeGrafter"/>
</dbReference>
<feature type="compositionally biased region" description="Low complexity" evidence="2">
    <location>
        <begin position="26"/>
        <end position="36"/>
    </location>
</feature>
<dbReference type="GO" id="GO:0051315">
    <property type="term" value="P:attachment of mitotic spindle microtubules to kinetochore"/>
    <property type="evidence" value="ECO:0007669"/>
    <property type="project" value="TreeGrafter"/>
</dbReference>
<dbReference type="PANTHER" id="PTHR28006:SF1">
    <property type="entry name" value="MONOPOLIN COMPLEX SUBUNIT CSM1"/>
    <property type="match status" value="1"/>
</dbReference>
<dbReference type="PANTHER" id="PTHR28006">
    <property type="entry name" value="MONOPOLIN COMPLEX SUBUNIT CSM1"/>
    <property type="match status" value="1"/>
</dbReference>
<dbReference type="Gene3D" id="3.90.1150.80">
    <property type="match status" value="1"/>
</dbReference>
<dbReference type="RefSeq" id="XP_064702879.1">
    <property type="nucleotide sequence ID" value="XM_064850397.1"/>
</dbReference>
<comment type="caution">
    <text evidence="4">The sequence shown here is derived from an EMBL/GenBank/DDBJ whole genome shotgun (WGS) entry which is preliminary data.</text>
</comment>
<sequence length="503" mass="55404">MKGLADLIDSDMEDSTNFIDENSILSSASDASAASSENGNPSKRNKKRRSVNLPPKSRSKVQKTSTTTAKQPTAKQAAARRKALEEQINDHDDELEDNEAVPEFAPPKPKKAAGAPAKPRATKKAAAQKKIEKEEDMEIEQTPAVARSNHAGVQTQPAIVKVAPKQTASKSKAKQETHAIVPESQGTAQIMEEEQSELAVVEPVVKVKNPARATSRSRQEPPFRRRAGSASDTERGDPNLRRKLGDITRKFENVDLKYRTLKEVGVNEANANMEKLRKQCDATVKASNELIASLKKELAAQAPQAQEARKLKTQMQSQENEVNRLRETATELAKSLSDAQNEIKALQAKVAAARAASTEQAVVKQPPVSAKKAMIQRPTATGSAEAAHAAQVAQMKEDLYSDLTGLIIRGVKKTEEGDTYDCIQTGRNGTLHFKLYVDQEDARTTSFEETEFLYTPLLDAKRDHEMMELMPSYLTEDITFARQNAAKFYGRVVDTLTKRRAED</sequence>
<dbReference type="AlphaFoldDB" id="A0AAV9N0D5"/>
<evidence type="ECO:0000313" key="4">
    <source>
        <dbReference type="EMBL" id="KAK5047317.1"/>
    </source>
</evidence>
<dbReference type="GO" id="GO:0033551">
    <property type="term" value="C:monopolin complex"/>
    <property type="evidence" value="ECO:0007669"/>
    <property type="project" value="InterPro"/>
</dbReference>
<evidence type="ECO:0000256" key="1">
    <source>
        <dbReference type="SAM" id="Coils"/>
    </source>
</evidence>
<dbReference type="EMBL" id="JAVRRD010000026">
    <property type="protein sequence ID" value="KAK5047317.1"/>
    <property type="molecule type" value="Genomic_DNA"/>
</dbReference>
<dbReference type="Pfam" id="PF12539">
    <property type="entry name" value="Csm1"/>
    <property type="match status" value="1"/>
</dbReference>
<feature type="coiled-coil region" evidence="1">
    <location>
        <begin position="266"/>
        <end position="356"/>
    </location>
</feature>
<dbReference type="FunFam" id="3.90.1150.80:FF:000001">
    <property type="entry name" value="Chromosome segregation protein (Pcs1)"/>
    <property type="match status" value="1"/>
</dbReference>
<reference evidence="4 5" key="1">
    <citation type="submission" date="2023-08" db="EMBL/GenBank/DDBJ databases">
        <title>Black Yeasts Isolated from many extreme environments.</title>
        <authorList>
            <person name="Coleine C."/>
            <person name="Stajich J.E."/>
            <person name="Selbmann L."/>
        </authorList>
    </citation>
    <scope>NUCLEOTIDE SEQUENCE [LARGE SCALE GENOMIC DNA]</scope>
    <source>
        <strain evidence="4 5">CCFEE 5792</strain>
    </source>
</reference>
<feature type="compositionally biased region" description="Acidic residues" evidence="2">
    <location>
        <begin position="91"/>
        <end position="100"/>
    </location>
</feature>
<dbReference type="CDD" id="cd23787">
    <property type="entry name" value="RWD_CSM1"/>
    <property type="match status" value="1"/>
</dbReference>
<keyword evidence="1" id="KW-0175">Coiled coil</keyword>
<gene>
    <name evidence="4" type="ORF">LTR84_006839</name>
</gene>
<dbReference type="InterPro" id="IPR040349">
    <property type="entry name" value="Csm1/Pcs1"/>
</dbReference>
<proteinExistence type="predicted"/>
<dbReference type="GO" id="GO:1990644">
    <property type="term" value="F:microtubule site clamp"/>
    <property type="evidence" value="ECO:0007669"/>
    <property type="project" value="TreeGrafter"/>
</dbReference>
<dbReference type="GeneID" id="89975008"/>
<feature type="compositionally biased region" description="Low complexity" evidence="2">
    <location>
        <begin position="62"/>
        <end position="77"/>
    </location>
</feature>
<evidence type="ECO:0000259" key="3">
    <source>
        <dbReference type="Pfam" id="PF12539"/>
    </source>
</evidence>
<evidence type="ECO:0000313" key="5">
    <source>
        <dbReference type="Proteomes" id="UP001358417"/>
    </source>
</evidence>
<feature type="compositionally biased region" description="Polar residues" evidence="2">
    <location>
        <begin position="15"/>
        <end position="25"/>
    </location>
</feature>
<dbReference type="InterPro" id="IPR020981">
    <property type="entry name" value="Csm1/Pcs1_C"/>
</dbReference>
<evidence type="ECO:0000256" key="2">
    <source>
        <dbReference type="SAM" id="MobiDB-lite"/>
    </source>
</evidence>
<name>A0AAV9N0D5_9EURO</name>
<keyword evidence="5" id="KW-1185">Reference proteome</keyword>
<dbReference type="GO" id="GO:0072686">
    <property type="term" value="C:mitotic spindle"/>
    <property type="evidence" value="ECO:0007669"/>
    <property type="project" value="TreeGrafter"/>
</dbReference>
<dbReference type="GO" id="GO:0045144">
    <property type="term" value="P:meiotic sister chromatid segregation"/>
    <property type="evidence" value="ECO:0007669"/>
    <property type="project" value="TreeGrafter"/>
</dbReference>
<organism evidence="4 5">
    <name type="scientific">Exophiala bonariae</name>
    <dbReference type="NCBI Taxonomy" id="1690606"/>
    <lineage>
        <taxon>Eukaryota</taxon>
        <taxon>Fungi</taxon>
        <taxon>Dikarya</taxon>
        <taxon>Ascomycota</taxon>
        <taxon>Pezizomycotina</taxon>
        <taxon>Eurotiomycetes</taxon>
        <taxon>Chaetothyriomycetidae</taxon>
        <taxon>Chaetothyriales</taxon>
        <taxon>Herpotrichiellaceae</taxon>
        <taxon>Exophiala</taxon>
    </lineage>
</organism>
<feature type="compositionally biased region" description="Basic and acidic residues" evidence="2">
    <location>
        <begin position="232"/>
        <end position="244"/>
    </location>
</feature>
<feature type="region of interest" description="Disordered" evidence="2">
    <location>
        <begin position="210"/>
        <end position="244"/>
    </location>
</feature>
<accession>A0AAV9N0D5</accession>
<dbReference type="InterPro" id="IPR038608">
    <property type="entry name" value="Csm1/Pcs1_C_sf"/>
</dbReference>
<feature type="region of interest" description="Disordered" evidence="2">
    <location>
        <begin position="161"/>
        <end position="198"/>
    </location>
</feature>
<feature type="region of interest" description="Disordered" evidence="2">
    <location>
        <begin position="1"/>
        <end position="140"/>
    </location>
</feature>
<dbReference type="GO" id="GO:0005730">
    <property type="term" value="C:nucleolus"/>
    <property type="evidence" value="ECO:0007669"/>
    <property type="project" value="TreeGrafter"/>
</dbReference>
<protein>
    <recommendedName>
        <fullName evidence="3">Monopolin complex subunit Csm1/Pcs1 C-terminal domain-containing protein</fullName>
    </recommendedName>
</protein>
<feature type="domain" description="Monopolin complex subunit Csm1/Pcs1 C-terminal" evidence="3">
    <location>
        <begin position="394"/>
        <end position="483"/>
    </location>
</feature>